<sequence length="393" mass="40976">MTHPTIRFGLPLLLALALAWGFVTLNGQGVEGRPLALSLLLGAGFGAVLQRSRFCFYCNFRDLIEKREASGVIAILVALAAGAAGYTLIFGAWLPTPALDRLPPTAHIGPVSLTLVIAAFAFGIGMAVSGSCLSAHFYRLAEGSVISPFAIIGALLGFGLGFLTWNPLFLAMTSNAFILWLPHHLGYDGGLLLTLAALALLAVAALWWARPGIPAPAVPLTLREAVERVFVTRWPAVVAGLLVGGIATLAYFRVAPLGVTAELGSIARTVGTNQGWLPSSLFGLDGLRGCATVVKEALLSNNGLFVIGLVAASFITSFLAGQFKPRRLTGKDVVRGLTGGVLLGWGAMTALGCTVGVLLSGIQAGSLSGWVFLVTMSAGILASWKVARMLRLS</sequence>
<evidence type="ECO:0000256" key="6">
    <source>
        <dbReference type="ARBA" id="ARBA00022989"/>
    </source>
</evidence>
<dbReference type="AlphaFoldDB" id="A0A934IWY6"/>
<feature type="transmembrane region" description="Helical" evidence="9">
    <location>
        <begin position="145"/>
        <end position="165"/>
    </location>
</feature>
<evidence type="ECO:0000256" key="1">
    <source>
        <dbReference type="ARBA" id="ARBA00004429"/>
    </source>
</evidence>
<evidence type="ECO:0000256" key="3">
    <source>
        <dbReference type="ARBA" id="ARBA00022475"/>
    </source>
</evidence>
<keyword evidence="3" id="KW-1003">Cell membrane</keyword>
<keyword evidence="7 9" id="KW-0472">Membrane</keyword>
<dbReference type="InterPro" id="IPR007272">
    <property type="entry name" value="Sulf_transp_TsuA/YedE"/>
</dbReference>
<evidence type="ECO:0000313" key="11">
    <source>
        <dbReference type="Proteomes" id="UP000602124"/>
    </source>
</evidence>
<comment type="caution">
    <text evidence="10">The sequence shown here is derived from an EMBL/GenBank/DDBJ whole genome shotgun (WGS) entry which is preliminary data.</text>
</comment>
<dbReference type="PANTHER" id="PTHR30574">
    <property type="entry name" value="INNER MEMBRANE PROTEIN YEDE"/>
    <property type="match status" value="1"/>
</dbReference>
<feature type="transmembrane region" description="Helical" evidence="9">
    <location>
        <begin position="113"/>
        <end position="133"/>
    </location>
</feature>
<keyword evidence="6 9" id="KW-1133">Transmembrane helix</keyword>
<feature type="transmembrane region" description="Helical" evidence="9">
    <location>
        <begin position="303"/>
        <end position="321"/>
    </location>
</feature>
<feature type="transmembrane region" description="Helical" evidence="9">
    <location>
        <begin position="72"/>
        <end position="93"/>
    </location>
</feature>
<accession>A0A934IWY6</accession>
<reference evidence="10" key="1">
    <citation type="submission" date="2020-12" db="EMBL/GenBank/DDBJ databases">
        <title>Devosia sp. MSA67 isolated from Mo River.</title>
        <authorList>
            <person name="Ma F."/>
            <person name="Zi Z."/>
        </authorList>
    </citation>
    <scope>NUCLEOTIDE SEQUENCE</scope>
    <source>
        <strain evidence="10">MSA67</strain>
    </source>
</reference>
<evidence type="ECO:0000256" key="8">
    <source>
        <dbReference type="ARBA" id="ARBA00035655"/>
    </source>
</evidence>
<comment type="similarity">
    <text evidence="8">Belongs to the TsuA/YedE (TC 9.B.102) family.</text>
</comment>
<protein>
    <submittedName>
        <fullName evidence="10">YeeE/YedE family protein</fullName>
    </submittedName>
</protein>
<comment type="subcellular location">
    <subcellularLocation>
        <location evidence="1">Cell inner membrane</location>
        <topology evidence="1">Multi-pass membrane protein</topology>
    </subcellularLocation>
</comment>
<keyword evidence="2" id="KW-0813">Transport</keyword>
<evidence type="ECO:0000256" key="2">
    <source>
        <dbReference type="ARBA" id="ARBA00022448"/>
    </source>
</evidence>
<feature type="transmembrane region" description="Helical" evidence="9">
    <location>
        <begin position="342"/>
        <end position="362"/>
    </location>
</feature>
<evidence type="ECO:0000256" key="9">
    <source>
        <dbReference type="SAM" id="Phobius"/>
    </source>
</evidence>
<feature type="transmembrane region" description="Helical" evidence="9">
    <location>
        <begin position="37"/>
        <end position="60"/>
    </location>
</feature>
<keyword evidence="4" id="KW-0997">Cell inner membrane</keyword>
<name>A0A934IWY6_9HYPH</name>
<evidence type="ECO:0000313" key="10">
    <source>
        <dbReference type="EMBL" id="MBJ3783822.1"/>
    </source>
</evidence>
<evidence type="ECO:0000256" key="7">
    <source>
        <dbReference type="ARBA" id="ARBA00023136"/>
    </source>
</evidence>
<dbReference type="EMBL" id="JAEKMH010000001">
    <property type="protein sequence ID" value="MBJ3783822.1"/>
    <property type="molecule type" value="Genomic_DNA"/>
</dbReference>
<feature type="transmembrane region" description="Helical" evidence="9">
    <location>
        <begin position="185"/>
        <end position="209"/>
    </location>
</feature>
<organism evidence="10 11">
    <name type="scientific">Devosia sediminis</name>
    <dbReference type="NCBI Taxonomy" id="2798801"/>
    <lineage>
        <taxon>Bacteria</taxon>
        <taxon>Pseudomonadati</taxon>
        <taxon>Pseudomonadota</taxon>
        <taxon>Alphaproteobacteria</taxon>
        <taxon>Hyphomicrobiales</taxon>
        <taxon>Devosiaceae</taxon>
        <taxon>Devosia</taxon>
    </lineage>
</organism>
<dbReference type="Pfam" id="PF04143">
    <property type="entry name" value="Sulf_transp"/>
    <property type="match status" value="1"/>
</dbReference>
<dbReference type="PANTHER" id="PTHR30574:SF1">
    <property type="entry name" value="SULPHUR TRANSPORT DOMAIN-CONTAINING PROTEIN"/>
    <property type="match status" value="1"/>
</dbReference>
<gene>
    <name evidence="10" type="ORF">JEQ47_03730</name>
</gene>
<dbReference type="GO" id="GO:0005886">
    <property type="term" value="C:plasma membrane"/>
    <property type="evidence" value="ECO:0007669"/>
    <property type="project" value="UniProtKB-SubCell"/>
</dbReference>
<feature type="transmembrane region" description="Helical" evidence="9">
    <location>
        <begin position="368"/>
        <end position="387"/>
    </location>
</feature>
<dbReference type="RefSeq" id="WP_198875036.1">
    <property type="nucleotide sequence ID" value="NZ_JAEKMH010000001.1"/>
</dbReference>
<evidence type="ECO:0000256" key="4">
    <source>
        <dbReference type="ARBA" id="ARBA00022519"/>
    </source>
</evidence>
<feature type="transmembrane region" description="Helical" evidence="9">
    <location>
        <begin position="230"/>
        <end position="252"/>
    </location>
</feature>
<keyword evidence="11" id="KW-1185">Reference proteome</keyword>
<keyword evidence="5 9" id="KW-0812">Transmembrane</keyword>
<proteinExistence type="inferred from homology"/>
<dbReference type="Proteomes" id="UP000602124">
    <property type="component" value="Unassembled WGS sequence"/>
</dbReference>
<evidence type="ECO:0000256" key="5">
    <source>
        <dbReference type="ARBA" id="ARBA00022692"/>
    </source>
</evidence>